<dbReference type="RefSeq" id="WP_098752350.1">
    <property type="nucleotide sequence ID" value="NZ_WHPN01000420.1"/>
</dbReference>
<protein>
    <recommendedName>
        <fullName evidence="4">Secreted protein</fullName>
    </recommendedName>
</protein>
<organism evidence="2 3">
    <name type="scientific">Streptomyces lycii</name>
    <dbReference type="NCBI Taxonomy" id="2654337"/>
    <lineage>
        <taxon>Bacteria</taxon>
        <taxon>Bacillati</taxon>
        <taxon>Actinomycetota</taxon>
        <taxon>Actinomycetes</taxon>
        <taxon>Kitasatosporales</taxon>
        <taxon>Streptomycetaceae</taxon>
        <taxon>Streptomyces</taxon>
    </lineage>
</organism>
<reference evidence="2 3" key="1">
    <citation type="submission" date="2019-10" db="EMBL/GenBank/DDBJ databases">
        <title>Streptomyces tenebrisbrunneis sp.nov., an endogenous actinomycete isolated from of Lycium ruthenicum.</title>
        <authorList>
            <person name="Ma L."/>
        </authorList>
    </citation>
    <scope>NUCLEOTIDE SEQUENCE [LARGE SCALE GENOMIC DNA]</scope>
    <source>
        <strain evidence="2 3">TRM 66187</strain>
    </source>
</reference>
<evidence type="ECO:0000313" key="2">
    <source>
        <dbReference type="EMBL" id="KAF4405364.1"/>
    </source>
</evidence>
<name>A0ABQ7FCD0_9ACTN</name>
<proteinExistence type="predicted"/>
<feature type="chain" id="PRO_5045950237" description="Secreted protein" evidence="1">
    <location>
        <begin position="31"/>
        <end position="350"/>
    </location>
</feature>
<dbReference type="Proteomes" id="UP000621266">
    <property type="component" value="Unassembled WGS sequence"/>
</dbReference>
<keyword evidence="1" id="KW-0732">Signal</keyword>
<evidence type="ECO:0000313" key="3">
    <source>
        <dbReference type="Proteomes" id="UP000621266"/>
    </source>
</evidence>
<feature type="signal peptide" evidence="1">
    <location>
        <begin position="1"/>
        <end position="30"/>
    </location>
</feature>
<keyword evidence="3" id="KW-1185">Reference proteome</keyword>
<sequence length="350" mass="37202">MKKSRWSAYLTVSSLAAIFAVGATPGTAYANIGNGDSEAEAPVGGESDNGKVAAHATGTRVVIKQSGGGSGGSSGSVTSVDPNWTPPPCWYEPALTPKQLQDAVEGMDRRSEVIPVTATLSWGHDLMKENYQDGRNFNIEKQGEGMWWRSVNNPNNNDPAAVFDCEETMFWVDAGEVPDVPHALTPEILAEYAYNSVKVPETRVEMNPDGDQTVNLPTWIWLDEAKFEPVTVRAELPGSGLWAETTAKPVGLHIDPGTKDAETFPASGDCPANGDGSIGAPYTKSKAEKNPPCGIRYLRSTAGSGSHALEATLTWEMSWEGSGGTGGDLPDGTFGTTIDVTVQEVQAINR</sequence>
<gene>
    <name evidence="2" type="ORF">GCU69_30330</name>
</gene>
<dbReference type="EMBL" id="WHPN01000420">
    <property type="protein sequence ID" value="KAF4405364.1"/>
    <property type="molecule type" value="Genomic_DNA"/>
</dbReference>
<evidence type="ECO:0000256" key="1">
    <source>
        <dbReference type="SAM" id="SignalP"/>
    </source>
</evidence>
<accession>A0ABQ7FCD0</accession>
<comment type="caution">
    <text evidence="2">The sequence shown here is derived from an EMBL/GenBank/DDBJ whole genome shotgun (WGS) entry which is preliminary data.</text>
</comment>
<evidence type="ECO:0008006" key="4">
    <source>
        <dbReference type="Google" id="ProtNLM"/>
    </source>
</evidence>